<organism evidence="2 3">
    <name type="scientific">Pan troglodytes</name>
    <name type="common">Chimpanzee</name>
    <dbReference type="NCBI Taxonomy" id="9598"/>
    <lineage>
        <taxon>Eukaryota</taxon>
        <taxon>Metazoa</taxon>
        <taxon>Chordata</taxon>
        <taxon>Craniata</taxon>
        <taxon>Vertebrata</taxon>
        <taxon>Euteleostomi</taxon>
        <taxon>Mammalia</taxon>
        <taxon>Eutheria</taxon>
        <taxon>Euarchontoglires</taxon>
        <taxon>Primates</taxon>
        <taxon>Haplorrhini</taxon>
        <taxon>Catarrhini</taxon>
        <taxon>Hominidae</taxon>
        <taxon>Pan</taxon>
    </lineage>
</organism>
<feature type="region of interest" description="Disordered" evidence="1">
    <location>
        <begin position="1"/>
        <end position="29"/>
    </location>
</feature>
<proteinExistence type="predicted"/>
<dbReference type="Proteomes" id="UP000236370">
    <property type="component" value="Unassembled WGS sequence"/>
</dbReference>
<evidence type="ECO:0000256" key="1">
    <source>
        <dbReference type="SAM" id="MobiDB-lite"/>
    </source>
</evidence>
<sequence length="109" mass="12072">MNRLPDDYDPYAVEEPSDEEPALSRWAPAPPWPPRIWVEAWLRSPPFVAPAEPMQTLAAREPVVPVTCARPKGFPDGVAQPRGEAVPMSPVGRGIFRNHGGPRVNLQKQ</sequence>
<name>A0A2J8MHW4_PANTR</name>
<gene>
    <name evidence="2" type="ORF">CK820_G0020384</name>
</gene>
<protein>
    <submittedName>
        <fullName evidence="2">EAPP isoform 4</fullName>
    </submittedName>
</protein>
<evidence type="ECO:0000313" key="2">
    <source>
        <dbReference type="EMBL" id="PNI59103.1"/>
    </source>
</evidence>
<feature type="region of interest" description="Disordered" evidence="1">
    <location>
        <begin position="73"/>
        <end position="109"/>
    </location>
</feature>
<comment type="caution">
    <text evidence="2">The sequence shown here is derived from an EMBL/GenBank/DDBJ whole genome shotgun (WGS) entry which is preliminary data.</text>
</comment>
<dbReference type="AlphaFoldDB" id="A0A2J8MHW4"/>
<evidence type="ECO:0000313" key="3">
    <source>
        <dbReference type="Proteomes" id="UP000236370"/>
    </source>
</evidence>
<accession>A0A2J8MHW4</accession>
<dbReference type="EMBL" id="NBAG03000256">
    <property type="protein sequence ID" value="PNI59103.1"/>
    <property type="molecule type" value="Genomic_DNA"/>
</dbReference>
<reference evidence="2 3" key="1">
    <citation type="submission" date="2017-12" db="EMBL/GenBank/DDBJ databases">
        <title>High-resolution comparative analysis of great ape genomes.</title>
        <authorList>
            <person name="Pollen A."/>
            <person name="Hastie A."/>
            <person name="Hormozdiari F."/>
            <person name="Dougherty M."/>
            <person name="Liu R."/>
            <person name="Chaisson M."/>
            <person name="Hoppe E."/>
            <person name="Hill C."/>
            <person name="Pang A."/>
            <person name="Hillier L."/>
            <person name="Baker C."/>
            <person name="Armstrong J."/>
            <person name="Shendure J."/>
            <person name="Paten B."/>
            <person name="Wilson R."/>
            <person name="Chao H."/>
            <person name="Schneider V."/>
            <person name="Ventura M."/>
            <person name="Kronenberg Z."/>
            <person name="Murali S."/>
            <person name="Gordon D."/>
            <person name="Cantsilieris S."/>
            <person name="Munson K."/>
            <person name="Nelson B."/>
            <person name="Raja A."/>
            <person name="Underwood J."/>
            <person name="Diekhans M."/>
            <person name="Fiddes I."/>
            <person name="Haussler D."/>
            <person name="Eichler E."/>
        </authorList>
    </citation>
    <scope>NUCLEOTIDE SEQUENCE [LARGE SCALE GENOMIC DNA]</scope>
    <source>
        <strain evidence="2">Yerkes chimp pedigree #C0471</strain>
    </source>
</reference>